<dbReference type="Gene3D" id="1.25.40.10">
    <property type="entry name" value="Tetratricopeptide repeat domain"/>
    <property type="match status" value="1"/>
</dbReference>
<dbReference type="CDD" id="cd00093">
    <property type="entry name" value="HTH_XRE"/>
    <property type="match status" value="1"/>
</dbReference>
<dbReference type="PROSITE" id="PS50943">
    <property type="entry name" value="HTH_CROC1"/>
    <property type="match status" value="1"/>
</dbReference>
<dbReference type="InterPro" id="IPR010982">
    <property type="entry name" value="Lambda_DNA-bd_dom_sf"/>
</dbReference>
<dbReference type="Proteomes" id="UP000051256">
    <property type="component" value="Unassembled WGS sequence"/>
</dbReference>
<name>A0A0R2D218_9LACO</name>
<organism evidence="2 3">
    <name type="scientific">Lentilactobacillus senioris DSM 24302 = JCM 17472</name>
    <dbReference type="NCBI Taxonomy" id="1423802"/>
    <lineage>
        <taxon>Bacteria</taxon>
        <taxon>Bacillati</taxon>
        <taxon>Bacillota</taxon>
        <taxon>Bacilli</taxon>
        <taxon>Lactobacillales</taxon>
        <taxon>Lactobacillaceae</taxon>
        <taxon>Lentilactobacillus</taxon>
    </lineage>
</organism>
<dbReference type="STRING" id="1423802.FC56_GL000368"/>
<dbReference type="Pfam" id="PF01381">
    <property type="entry name" value="HTH_3"/>
    <property type="match status" value="1"/>
</dbReference>
<comment type="caution">
    <text evidence="2">The sequence shown here is derived from an EMBL/GenBank/DDBJ whole genome shotgun (WGS) entry which is preliminary data.</text>
</comment>
<keyword evidence="3" id="KW-1185">Reference proteome</keyword>
<dbReference type="InterPro" id="IPR011990">
    <property type="entry name" value="TPR-like_helical_dom_sf"/>
</dbReference>
<gene>
    <name evidence="2" type="ORF">FC56_GL000368</name>
</gene>
<reference evidence="2 3" key="1">
    <citation type="journal article" date="2015" name="Genome Announc.">
        <title>Expanding the biotechnology potential of lactobacilli through comparative genomics of 213 strains and associated genera.</title>
        <authorList>
            <person name="Sun Z."/>
            <person name="Harris H.M."/>
            <person name="McCann A."/>
            <person name="Guo C."/>
            <person name="Argimon S."/>
            <person name="Zhang W."/>
            <person name="Yang X."/>
            <person name="Jeffery I.B."/>
            <person name="Cooney J.C."/>
            <person name="Kagawa T.F."/>
            <person name="Liu W."/>
            <person name="Song Y."/>
            <person name="Salvetti E."/>
            <person name="Wrobel A."/>
            <person name="Rasinkangas P."/>
            <person name="Parkhill J."/>
            <person name="Rea M.C."/>
            <person name="O'Sullivan O."/>
            <person name="Ritari J."/>
            <person name="Douillard F.P."/>
            <person name="Paul Ross R."/>
            <person name="Yang R."/>
            <person name="Briner A.E."/>
            <person name="Felis G.E."/>
            <person name="de Vos W.M."/>
            <person name="Barrangou R."/>
            <person name="Klaenhammer T.R."/>
            <person name="Caufield P.W."/>
            <person name="Cui Y."/>
            <person name="Zhang H."/>
            <person name="O'Toole P.W."/>
        </authorList>
    </citation>
    <scope>NUCLEOTIDE SEQUENCE [LARGE SCALE GENOMIC DNA]</scope>
    <source>
        <strain evidence="2 3">DSM 24302</strain>
    </source>
</reference>
<evidence type="ECO:0000313" key="2">
    <source>
        <dbReference type="EMBL" id="KRM93651.1"/>
    </source>
</evidence>
<evidence type="ECO:0000259" key="1">
    <source>
        <dbReference type="PROSITE" id="PS50943"/>
    </source>
</evidence>
<dbReference type="SUPFAM" id="SSF48452">
    <property type="entry name" value="TPR-like"/>
    <property type="match status" value="1"/>
</dbReference>
<proteinExistence type="predicted"/>
<dbReference type="EMBL" id="AYZR01000008">
    <property type="protein sequence ID" value="KRM93651.1"/>
    <property type="molecule type" value="Genomic_DNA"/>
</dbReference>
<accession>A0A0R2D218</accession>
<dbReference type="AlphaFoldDB" id="A0A0R2D218"/>
<dbReference type="SUPFAM" id="SSF47413">
    <property type="entry name" value="lambda repressor-like DNA-binding domains"/>
    <property type="match status" value="1"/>
</dbReference>
<protein>
    <recommendedName>
        <fullName evidence="1">HTH cro/C1-type domain-containing protein</fullName>
    </recommendedName>
</protein>
<dbReference type="GO" id="GO:0003677">
    <property type="term" value="F:DNA binding"/>
    <property type="evidence" value="ECO:0007669"/>
    <property type="project" value="InterPro"/>
</dbReference>
<feature type="domain" description="HTH cro/C1-type" evidence="1">
    <location>
        <begin position="8"/>
        <end position="61"/>
    </location>
</feature>
<dbReference type="RefSeq" id="WP_054669013.1">
    <property type="nucleotide sequence ID" value="NZ_AYZR01000008.1"/>
</dbReference>
<evidence type="ECO:0000313" key="3">
    <source>
        <dbReference type="Proteomes" id="UP000051256"/>
    </source>
</evidence>
<sequence length="297" mass="34659">MKVNGSTIRNKRLKLGLSQRELAIDICTQATISLIENRCECKNNDILNKICNRIGLSPEEVTNKYNYGDRALEIVETRLFNCQFEMADKQWRQIKEQRLDTSKNIDRYNLFQAIIRLVRLQDADEALFILNEIIRRNNFSKNDHYIAWCFIGIGRSYLQKGHLERANNFYRIALTKINETALQKPMNLKRVIDIYNAIIRSAILSRNYELAAKASQLAVKLLGKNQSLYRLAQLLEYNCQAHFLLNHRKRASKMALLAYWTRQFNDSAANINEQVPKVYVPTVDELITDIMDHQLSE</sequence>
<dbReference type="PATRIC" id="fig|1423802.4.peg.379"/>
<dbReference type="InterPro" id="IPR001387">
    <property type="entry name" value="Cro/C1-type_HTH"/>
</dbReference>